<dbReference type="AlphaFoldDB" id="A0A316VTC7"/>
<name>A0A316VTC7_9BASI</name>
<proteinExistence type="predicted"/>
<organism evidence="2 3">
    <name type="scientific">Ceraceosorus guamensis</name>
    <dbReference type="NCBI Taxonomy" id="1522189"/>
    <lineage>
        <taxon>Eukaryota</taxon>
        <taxon>Fungi</taxon>
        <taxon>Dikarya</taxon>
        <taxon>Basidiomycota</taxon>
        <taxon>Ustilaginomycotina</taxon>
        <taxon>Exobasidiomycetes</taxon>
        <taxon>Ceraceosorales</taxon>
        <taxon>Ceraceosoraceae</taxon>
        <taxon>Ceraceosorus</taxon>
    </lineage>
</organism>
<feature type="compositionally biased region" description="Low complexity" evidence="1">
    <location>
        <begin position="165"/>
        <end position="214"/>
    </location>
</feature>
<feature type="compositionally biased region" description="Low complexity" evidence="1">
    <location>
        <begin position="292"/>
        <end position="302"/>
    </location>
</feature>
<evidence type="ECO:0000313" key="3">
    <source>
        <dbReference type="Proteomes" id="UP000245783"/>
    </source>
</evidence>
<evidence type="ECO:0000256" key="1">
    <source>
        <dbReference type="SAM" id="MobiDB-lite"/>
    </source>
</evidence>
<gene>
    <name evidence="2" type="ORF">IE81DRAFT_215070</name>
</gene>
<feature type="compositionally biased region" description="Low complexity" evidence="1">
    <location>
        <begin position="128"/>
        <end position="146"/>
    </location>
</feature>
<dbReference type="GeneID" id="37032869"/>
<accession>A0A316VTC7</accession>
<reference evidence="2 3" key="1">
    <citation type="journal article" date="2018" name="Mol. Biol. Evol.">
        <title>Broad Genomic Sampling Reveals a Smut Pathogenic Ancestry of the Fungal Clade Ustilaginomycotina.</title>
        <authorList>
            <person name="Kijpornyongpan T."/>
            <person name="Mondo S.J."/>
            <person name="Barry K."/>
            <person name="Sandor L."/>
            <person name="Lee J."/>
            <person name="Lipzen A."/>
            <person name="Pangilinan J."/>
            <person name="LaButti K."/>
            <person name="Hainaut M."/>
            <person name="Henrissat B."/>
            <person name="Grigoriev I.V."/>
            <person name="Spatafora J.W."/>
            <person name="Aime M.C."/>
        </authorList>
    </citation>
    <scope>NUCLEOTIDE SEQUENCE [LARGE SCALE GENOMIC DNA]</scope>
    <source>
        <strain evidence="2 3">MCA 4658</strain>
    </source>
</reference>
<feature type="compositionally biased region" description="Low complexity" evidence="1">
    <location>
        <begin position="87"/>
        <end position="103"/>
    </location>
</feature>
<protein>
    <submittedName>
        <fullName evidence="2">Uncharacterized protein</fullName>
    </submittedName>
</protein>
<keyword evidence="3" id="KW-1185">Reference proteome</keyword>
<dbReference type="EMBL" id="KZ819411">
    <property type="protein sequence ID" value="PWN40640.1"/>
    <property type="molecule type" value="Genomic_DNA"/>
</dbReference>
<feature type="compositionally biased region" description="Pro residues" evidence="1">
    <location>
        <begin position="215"/>
        <end position="228"/>
    </location>
</feature>
<dbReference type="RefSeq" id="XP_025367800.1">
    <property type="nucleotide sequence ID" value="XM_025510999.1"/>
</dbReference>
<evidence type="ECO:0000313" key="2">
    <source>
        <dbReference type="EMBL" id="PWN40640.1"/>
    </source>
</evidence>
<feature type="region of interest" description="Disordered" evidence="1">
    <location>
        <begin position="24"/>
        <end position="237"/>
    </location>
</feature>
<feature type="region of interest" description="Disordered" evidence="1">
    <location>
        <begin position="269"/>
        <end position="319"/>
    </location>
</feature>
<sequence length="389" mass="40660">MQARTMTKQPALRLQRHAITMTMAKGPVLPASSSARSGLTEHEHEHEPEGAEKRFPDMKDLDHVLGQAVASSHGDDQHARPHTVVAAAQPSSSSMTLSQPSQAHNAATFSNTLGGLNSDSQPLTTALSSAGTVGSGQTSQSQTSSSLLEDDWSAMFDNQNPLQPSLQAQAQVAATSSVSPPMVGSSAASARAQANSEGPTTSASSAATDSSAQPPNLPPRRPTEPPVPTTLNTSTPVPLQVSAAVSSTDPSVLPDTSRDAEIAARLARGEEIEIESTQRSSNIGPPPGTEQSASSTASTAAAPPRHPSLRRSSAANGAPHRALVEQLAVSDPIPEGYWPRSRATYGQPLLNADRLLVVARGQQCHKCEYFSGLSYDESLEHTLVRSLAE</sequence>
<feature type="compositionally biased region" description="Polar residues" evidence="1">
    <location>
        <begin position="104"/>
        <end position="127"/>
    </location>
</feature>
<feature type="compositionally biased region" description="Basic and acidic residues" evidence="1">
    <location>
        <begin position="39"/>
        <end position="63"/>
    </location>
</feature>
<dbReference type="Proteomes" id="UP000245783">
    <property type="component" value="Unassembled WGS sequence"/>
</dbReference>
<dbReference type="InParanoid" id="A0A316VTC7"/>